<comment type="caution">
    <text evidence="4">The sequence shown here is derived from an EMBL/GenBank/DDBJ whole genome shotgun (WGS) entry which is preliminary data.</text>
</comment>
<reference evidence="4 5" key="1">
    <citation type="submission" date="2020-08" db="EMBL/GenBank/DDBJ databases">
        <title>Sequencing the genomes of 1000 actinobacteria strains.</title>
        <authorList>
            <person name="Klenk H.-P."/>
        </authorList>
    </citation>
    <scope>NUCLEOTIDE SEQUENCE [LARGE SCALE GENOMIC DNA]</scope>
    <source>
        <strain evidence="4 5">DSM 45859</strain>
    </source>
</reference>
<dbReference type="AlphaFoldDB" id="A0A840IT82"/>
<dbReference type="InterPro" id="IPR025714">
    <property type="entry name" value="Methyltranfer_dom"/>
</dbReference>
<evidence type="ECO:0000313" key="4">
    <source>
        <dbReference type="EMBL" id="MBB4684422.1"/>
    </source>
</evidence>
<dbReference type="GO" id="GO:0008168">
    <property type="term" value="F:methyltransferase activity"/>
    <property type="evidence" value="ECO:0007669"/>
    <property type="project" value="UniProtKB-KW"/>
</dbReference>
<dbReference type="SUPFAM" id="SSF53335">
    <property type="entry name" value="S-adenosyl-L-methionine-dependent methyltransferases"/>
    <property type="match status" value="1"/>
</dbReference>
<protein>
    <submittedName>
        <fullName evidence="4">SAM-dependent methyltransferase</fullName>
    </submittedName>
</protein>
<evidence type="ECO:0000313" key="5">
    <source>
        <dbReference type="Proteomes" id="UP000581769"/>
    </source>
</evidence>
<organism evidence="4 5">
    <name type="scientific">Amycolatopsis jiangsuensis</name>
    <dbReference type="NCBI Taxonomy" id="1181879"/>
    <lineage>
        <taxon>Bacteria</taxon>
        <taxon>Bacillati</taxon>
        <taxon>Actinomycetota</taxon>
        <taxon>Actinomycetes</taxon>
        <taxon>Pseudonocardiales</taxon>
        <taxon>Pseudonocardiaceae</taxon>
        <taxon>Amycolatopsis</taxon>
    </lineage>
</organism>
<evidence type="ECO:0000256" key="2">
    <source>
        <dbReference type="ARBA" id="ARBA00022679"/>
    </source>
</evidence>
<dbReference type="GO" id="GO:0032259">
    <property type="term" value="P:methylation"/>
    <property type="evidence" value="ECO:0007669"/>
    <property type="project" value="UniProtKB-KW"/>
</dbReference>
<accession>A0A840IT82</accession>
<evidence type="ECO:0000256" key="1">
    <source>
        <dbReference type="ARBA" id="ARBA00022603"/>
    </source>
</evidence>
<keyword evidence="2 4" id="KW-0808">Transferase</keyword>
<dbReference type="Gene3D" id="3.40.50.150">
    <property type="entry name" value="Vaccinia Virus protein VP39"/>
    <property type="match status" value="1"/>
</dbReference>
<name>A0A840IT82_9PSEU</name>
<evidence type="ECO:0000259" key="3">
    <source>
        <dbReference type="Pfam" id="PF13847"/>
    </source>
</evidence>
<proteinExistence type="predicted"/>
<dbReference type="Pfam" id="PF13847">
    <property type="entry name" value="Methyltransf_31"/>
    <property type="match status" value="1"/>
</dbReference>
<feature type="domain" description="Methyltransferase" evidence="3">
    <location>
        <begin position="51"/>
        <end position="159"/>
    </location>
</feature>
<keyword evidence="1 4" id="KW-0489">Methyltransferase</keyword>
<dbReference type="EMBL" id="JACHMG010000001">
    <property type="protein sequence ID" value="MBB4684422.1"/>
    <property type="molecule type" value="Genomic_DNA"/>
</dbReference>
<dbReference type="PANTHER" id="PTHR44942">
    <property type="entry name" value="METHYLTRANSF_11 DOMAIN-CONTAINING PROTEIN"/>
    <property type="match status" value="1"/>
</dbReference>
<sequence>MAMDMDAEFYSRVADRFGGYFSDARSTDVFVDGRPEDLFDEWVIALGGARARLLDVGCADGRSLLRTSLVYEAVKGIDLSSSMLESAVRNRDAVSASNVTFELCDAAETGFPDDHLDVVTSRRGPLFLDEFKRVLRPGGTLVYMGIGEQDARELKEEFERGQNFGSWNDGPLAGEVARDMSKSGFLVTKKREFRFEEFYHSAGDLDTFLHAVPILDDYDSMADKSAFDRYVAAAAEAAGVRLSRHWFIVQAQKPMTAGTSHS</sequence>
<dbReference type="RefSeq" id="WP_184779479.1">
    <property type="nucleotide sequence ID" value="NZ_JACHMG010000001.1"/>
</dbReference>
<keyword evidence="5" id="KW-1185">Reference proteome</keyword>
<dbReference type="PANTHER" id="PTHR44942:SF4">
    <property type="entry name" value="METHYLTRANSFERASE TYPE 11 DOMAIN-CONTAINING PROTEIN"/>
    <property type="match status" value="1"/>
</dbReference>
<dbReference type="InterPro" id="IPR029063">
    <property type="entry name" value="SAM-dependent_MTases_sf"/>
</dbReference>
<dbReference type="CDD" id="cd02440">
    <property type="entry name" value="AdoMet_MTases"/>
    <property type="match status" value="1"/>
</dbReference>
<dbReference type="InterPro" id="IPR051052">
    <property type="entry name" value="Diverse_substrate_MTase"/>
</dbReference>
<gene>
    <name evidence="4" type="ORF">BJY18_001907</name>
</gene>
<dbReference type="Proteomes" id="UP000581769">
    <property type="component" value="Unassembled WGS sequence"/>
</dbReference>